<evidence type="ECO:0008006" key="3">
    <source>
        <dbReference type="Google" id="ProtNLM"/>
    </source>
</evidence>
<dbReference type="RefSeq" id="WP_207561211.1">
    <property type="nucleotide sequence ID" value="NZ_CP046072.1"/>
</dbReference>
<dbReference type="Proteomes" id="UP000671852">
    <property type="component" value="Chromosome"/>
</dbReference>
<proteinExistence type="predicted"/>
<keyword evidence="2" id="KW-1185">Reference proteome</keyword>
<name>A0A975GD77_9BACT</name>
<evidence type="ECO:0000313" key="2">
    <source>
        <dbReference type="Proteomes" id="UP000671852"/>
    </source>
</evidence>
<gene>
    <name evidence="1" type="ORF">GJV85_09845</name>
</gene>
<organism evidence="1 2">
    <name type="scientific">Sulfurimonas aquatica</name>
    <dbReference type="NCBI Taxonomy" id="2672570"/>
    <lineage>
        <taxon>Bacteria</taxon>
        <taxon>Pseudomonadati</taxon>
        <taxon>Campylobacterota</taxon>
        <taxon>Epsilonproteobacteria</taxon>
        <taxon>Campylobacterales</taxon>
        <taxon>Sulfurimonadaceae</taxon>
        <taxon>Sulfurimonas</taxon>
    </lineage>
</organism>
<reference evidence="1" key="1">
    <citation type="submission" date="2019-11" db="EMBL/GenBank/DDBJ databases">
        <authorList>
            <person name="Kojima H."/>
        </authorList>
    </citation>
    <scope>NUCLEOTIDE SEQUENCE</scope>
    <source>
        <strain evidence="1">H1576</strain>
    </source>
</reference>
<dbReference type="EMBL" id="CP046072">
    <property type="protein sequence ID" value="QSZ42395.1"/>
    <property type="molecule type" value="Genomic_DNA"/>
</dbReference>
<accession>A0A975GD77</accession>
<dbReference type="KEGG" id="saqt:GJV85_09845"/>
<evidence type="ECO:0000313" key="1">
    <source>
        <dbReference type="EMBL" id="QSZ42395.1"/>
    </source>
</evidence>
<sequence>MRVAVECKSPLLQKSLELFLSKYLCSSKKCDIVVRDEECLNDVRCFYISSEPNADLIKPFSKSQLILELEKKYKELYKDFLEPQVAQEEDELYESMDFSILEQRIEVLTQEYKQNILRTVKAFYEK</sequence>
<dbReference type="AlphaFoldDB" id="A0A975GD77"/>
<reference evidence="1" key="2">
    <citation type="submission" date="2021-04" db="EMBL/GenBank/DDBJ databases">
        <title>Isolation and characterization of a novel species of the genus Sulfurimonas.</title>
        <authorList>
            <person name="Fukui M."/>
        </authorList>
    </citation>
    <scope>NUCLEOTIDE SEQUENCE</scope>
    <source>
        <strain evidence="1">H1576</strain>
    </source>
</reference>
<protein>
    <recommendedName>
        <fullName evidence="3">JHP0747 family</fullName>
    </recommendedName>
</protein>